<dbReference type="GO" id="GO:0005112">
    <property type="term" value="F:Notch binding"/>
    <property type="evidence" value="ECO:0007669"/>
    <property type="project" value="TreeGrafter"/>
</dbReference>
<evidence type="ECO:0000256" key="8">
    <source>
        <dbReference type="ARBA" id="ARBA00022737"/>
    </source>
</evidence>
<evidence type="ECO:0000256" key="4">
    <source>
        <dbReference type="ARBA" id="ARBA00022536"/>
    </source>
</evidence>
<protein>
    <recommendedName>
        <fullName evidence="16">EGF-like domain-containing protein</fullName>
    </recommendedName>
</protein>
<dbReference type="SMART" id="SM00181">
    <property type="entry name" value="EGF"/>
    <property type="match status" value="3"/>
</dbReference>
<reference evidence="17" key="1">
    <citation type="submission" date="2022-03" db="EMBL/GenBank/DDBJ databases">
        <authorList>
            <person name="Martin C."/>
        </authorList>
    </citation>
    <scope>NUCLEOTIDE SEQUENCE</scope>
</reference>
<dbReference type="GO" id="GO:0060255">
    <property type="term" value="P:regulation of macromolecule metabolic process"/>
    <property type="evidence" value="ECO:0007669"/>
    <property type="project" value="UniProtKB-ARBA"/>
</dbReference>
<dbReference type="PANTHER" id="PTHR12916">
    <property type="entry name" value="CYTOCHROME C OXIDASE POLYPEPTIDE VIC-2"/>
    <property type="match status" value="1"/>
</dbReference>
<dbReference type="PROSITE" id="PS00010">
    <property type="entry name" value="ASX_HYDROXYL"/>
    <property type="match status" value="3"/>
</dbReference>
<dbReference type="PANTHER" id="PTHR12916:SF4">
    <property type="entry name" value="UNINFLATABLE, ISOFORM C"/>
    <property type="match status" value="1"/>
</dbReference>
<dbReference type="SUPFAM" id="SSF57184">
    <property type="entry name" value="Growth factor receptor domain"/>
    <property type="match status" value="1"/>
</dbReference>
<comment type="subcellular location">
    <subcellularLocation>
        <location evidence="1">Apical cell membrane</location>
        <topology evidence="1">Single-pass type I membrane protein</topology>
    </subcellularLocation>
</comment>
<dbReference type="GO" id="GO:0016324">
    <property type="term" value="C:apical plasma membrane"/>
    <property type="evidence" value="ECO:0007669"/>
    <property type="project" value="UniProtKB-SubCell"/>
</dbReference>
<dbReference type="CDD" id="cd00054">
    <property type="entry name" value="EGF_CA"/>
    <property type="match status" value="3"/>
</dbReference>
<evidence type="ECO:0000256" key="12">
    <source>
        <dbReference type="ARBA" id="ARBA00023157"/>
    </source>
</evidence>
<dbReference type="Proteomes" id="UP000749559">
    <property type="component" value="Unassembled WGS sequence"/>
</dbReference>
<dbReference type="FunFam" id="2.10.25.10:FF:000565">
    <property type="entry name" value="Predicted protein"/>
    <property type="match status" value="1"/>
</dbReference>
<dbReference type="GO" id="GO:0005509">
    <property type="term" value="F:calcium ion binding"/>
    <property type="evidence" value="ECO:0007669"/>
    <property type="project" value="InterPro"/>
</dbReference>
<dbReference type="FunFam" id="2.10.25.10:FF:000080">
    <property type="entry name" value="Neurogenic locus notch 1"/>
    <property type="match status" value="1"/>
</dbReference>
<dbReference type="InterPro" id="IPR000152">
    <property type="entry name" value="EGF-type_Asp/Asn_hydroxyl_site"/>
</dbReference>
<keyword evidence="18" id="KW-1185">Reference proteome</keyword>
<feature type="domain" description="EGF-like" evidence="16">
    <location>
        <begin position="386"/>
        <end position="421"/>
    </location>
</feature>
<sequence>MAVIMVAIISLLWSTVASTSPSAMLYIGGETRQLYNNFTLGVYTLVVDASNQTQHFNGKPSYRHETGSLFLYYMPSLMDGPSWRIGDTIGDSATYVKIEQTVELPELITEPLYTWSGSDWIVMDGISIVPFNEGKNTCRHLKLSGIENSNMNGIYENRNMTNRHRPSYYHMVLAGYYLYYTSYRRRWLVDSDFNDTAYFAYSAANWRLHPVSTNPWVVSIATWKQQQNVVLNCLDGNIQCSYILLSGIVETPSINGLYENNNKIIANMSTYTKQSNTAYHIYFVMSTGSMGKWVIDTDFVSTHYPASSNTIDIGTGVENNPTAASYWVALGDAEWVTQENSKWSCVDDIDDCHHSLCKNSGSCIDGVDSYSCNCVAGYTGSLCESELNECLSSPCQNGECNDAFNNYICTCREGFTGRHCEKDINECESNPCLNEGNCIDRENGYECNCVPGYTGTKCETGTYISAINI</sequence>
<feature type="disulfide bond" evidence="14">
    <location>
        <begin position="390"/>
        <end position="400"/>
    </location>
</feature>
<keyword evidence="3" id="KW-1003">Cell membrane</keyword>
<comment type="caution">
    <text evidence="17">The sequence shown here is derived from an EMBL/GenBank/DDBJ whole genome shotgun (WGS) entry which is preliminary data.</text>
</comment>
<feature type="domain" description="EGF-like" evidence="16">
    <location>
        <begin position="423"/>
        <end position="459"/>
    </location>
</feature>
<dbReference type="InterPro" id="IPR000742">
    <property type="entry name" value="EGF"/>
</dbReference>
<evidence type="ECO:0000256" key="2">
    <source>
        <dbReference type="ARBA" id="ARBA00022473"/>
    </source>
</evidence>
<dbReference type="GO" id="GO:0007219">
    <property type="term" value="P:Notch signaling pathway"/>
    <property type="evidence" value="ECO:0007669"/>
    <property type="project" value="TreeGrafter"/>
</dbReference>
<feature type="signal peptide" evidence="15">
    <location>
        <begin position="1"/>
        <end position="18"/>
    </location>
</feature>
<keyword evidence="7 15" id="KW-0732">Signal</keyword>
<evidence type="ECO:0000256" key="9">
    <source>
        <dbReference type="ARBA" id="ARBA00022782"/>
    </source>
</evidence>
<evidence type="ECO:0000259" key="16">
    <source>
        <dbReference type="PROSITE" id="PS50026"/>
    </source>
</evidence>
<evidence type="ECO:0000256" key="7">
    <source>
        <dbReference type="ARBA" id="ARBA00022729"/>
    </source>
</evidence>
<evidence type="ECO:0000256" key="15">
    <source>
        <dbReference type="SAM" id="SignalP"/>
    </source>
</evidence>
<evidence type="ECO:0000313" key="17">
    <source>
        <dbReference type="EMBL" id="CAH1802347.1"/>
    </source>
</evidence>
<dbReference type="EMBL" id="CAIIXF020000012">
    <property type="protein sequence ID" value="CAH1802347.1"/>
    <property type="molecule type" value="Genomic_DNA"/>
</dbReference>
<keyword evidence="8" id="KW-0677">Repeat</keyword>
<feature type="chain" id="PRO_5035897834" description="EGF-like domain-containing protein" evidence="15">
    <location>
        <begin position="19"/>
        <end position="469"/>
    </location>
</feature>
<dbReference type="FunFam" id="2.10.25.10:FF:000122">
    <property type="entry name" value="Protein crumbs homolog 2"/>
    <property type="match status" value="1"/>
</dbReference>
<dbReference type="InterPro" id="IPR009030">
    <property type="entry name" value="Growth_fac_rcpt_cys_sf"/>
</dbReference>
<dbReference type="GO" id="GO:0009967">
    <property type="term" value="P:positive regulation of signal transduction"/>
    <property type="evidence" value="ECO:0007669"/>
    <property type="project" value="UniProtKB-ARBA"/>
</dbReference>
<dbReference type="PRINTS" id="PR00010">
    <property type="entry name" value="EGFBLOOD"/>
</dbReference>
<keyword evidence="9" id="KW-0221">Differentiation</keyword>
<keyword evidence="2" id="KW-0217">Developmental protein</keyword>
<dbReference type="GO" id="GO:0048468">
    <property type="term" value="P:cell development"/>
    <property type="evidence" value="ECO:0007669"/>
    <property type="project" value="UniProtKB-ARBA"/>
</dbReference>
<keyword evidence="4 14" id="KW-0245">EGF-like domain</keyword>
<evidence type="ECO:0000256" key="6">
    <source>
        <dbReference type="ARBA" id="ARBA00022692"/>
    </source>
</evidence>
<dbReference type="AlphaFoldDB" id="A0A8S4Q8Z9"/>
<dbReference type="InterPro" id="IPR018097">
    <property type="entry name" value="EGF_Ca-bd_CS"/>
</dbReference>
<evidence type="ECO:0000256" key="14">
    <source>
        <dbReference type="PROSITE-ProRule" id="PRU00076"/>
    </source>
</evidence>
<dbReference type="OrthoDB" id="5953235at2759"/>
<keyword evidence="10" id="KW-1133">Transmembrane helix</keyword>
<dbReference type="GO" id="GO:0051093">
    <property type="term" value="P:negative regulation of developmental process"/>
    <property type="evidence" value="ECO:0007669"/>
    <property type="project" value="UniProtKB-ARBA"/>
</dbReference>
<dbReference type="SMART" id="SM00179">
    <property type="entry name" value="EGF_CA"/>
    <property type="match status" value="3"/>
</dbReference>
<gene>
    <name evidence="17" type="ORF">OFUS_LOCUS26036</name>
</gene>
<evidence type="ECO:0000256" key="3">
    <source>
        <dbReference type="ARBA" id="ARBA00022475"/>
    </source>
</evidence>
<dbReference type="Gene3D" id="2.10.25.10">
    <property type="entry name" value="Laminin"/>
    <property type="match status" value="3"/>
</dbReference>
<keyword evidence="12 14" id="KW-1015">Disulfide bond</keyword>
<dbReference type="PROSITE" id="PS01186">
    <property type="entry name" value="EGF_2"/>
    <property type="match status" value="3"/>
</dbReference>
<evidence type="ECO:0000256" key="5">
    <source>
        <dbReference type="ARBA" id="ARBA00022553"/>
    </source>
</evidence>
<name>A0A8S4Q8Z9_OWEFU</name>
<dbReference type="GO" id="GO:0008593">
    <property type="term" value="P:regulation of Notch signaling pathway"/>
    <property type="evidence" value="ECO:0007669"/>
    <property type="project" value="UniProtKB-ARBA"/>
</dbReference>
<feature type="disulfide bond" evidence="14">
    <location>
        <begin position="374"/>
        <end position="383"/>
    </location>
</feature>
<comment type="caution">
    <text evidence="14">Lacks conserved residue(s) required for the propagation of feature annotation.</text>
</comment>
<dbReference type="GO" id="GO:0048592">
    <property type="term" value="P:eye morphogenesis"/>
    <property type="evidence" value="ECO:0007669"/>
    <property type="project" value="UniProtKB-ARBA"/>
</dbReference>
<dbReference type="PROSITE" id="PS00022">
    <property type="entry name" value="EGF_1"/>
    <property type="match status" value="3"/>
</dbReference>
<evidence type="ECO:0000256" key="10">
    <source>
        <dbReference type="ARBA" id="ARBA00022989"/>
    </source>
</evidence>
<evidence type="ECO:0000256" key="11">
    <source>
        <dbReference type="ARBA" id="ARBA00023136"/>
    </source>
</evidence>
<evidence type="ECO:0000256" key="1">
    <source>
        <dbReference type="ARBA" id="ARBA00004247"/>
    </source>
</evidence>
<evidence type="ECO:0000256" key="13">
    <source>
        <dbReference type="ARBA" id="ARBA00023180"/>
    </source>
</evidence>
<dbReference type="GO" id="GO:0051241">
    <property type="term" value="P:negative regulation of multicellular organismal process"/>
    <property type="evidence" value="ECO:0007669"/>
    <property type="project" value="UniProtKB-ARBA"/>
</dbReference>
<dbReference type="GO" id="GO:0003002">
    <property type="term" value="P:regionalization"/>
    <property type="evidence" value="ECO:0007669"/>
    <property type="project" value="UniProtKB-ARBA"/>
</dbReference>
<evidence type="ECO:0000313" key="18">
    <source>
        <dbReference type="Proteomes" id="UP000749559"/>
    </source>
</evidence>
<dbReference type="PROSITE" id="PS50026">
    <property type="entry name" value="EGF_3"/>
    <property type="match status" value="3"/>
</dbReference>
<dbReference type="PROSITE" id="PS01187">
    <property type="entry name" value="EGF_CA"/>
    <property type="match status" value="1"/>
</dbReference>
<keyword evidence="6" id="KW-0812">Transmembrane</keyword>
<keyword evidence="5" id="KW-0597">Phosphoprotein</keyword>
<feature type="disulfide bond" evidence="14">
    <location>
        <begin position="449"/>
        <end position="458"/>
    </location>
</feature>
<accession>A0A8S4Q8Z9</accession>
<feature type="disulfide bond" evidence="14">
    <location>
        <begin position="411"/>
        <end position="420"/>
    </location>
</feature>
<dbReference type="GO" id="GO:0030182">
    <property type="term" value="P:neuron differentiation"/>
    <property type="evidence" value="ECO:0007669"/>
    <property type="project" value="UniProtKB-ARBA"/>
</dbReference>
<feature type="domain" description="EGF-like" evidence="16">
    <location>
        <begin position="348"/>
        <end position="384"/>
    </location>
</feature>
<dbReference type="InterPro" id="IPR001881">
    <property type="entry name" value="EGF-like_Ca-bd_dom"/>
</dbReference>
<dbReference type="GO" id="GO:0080090">
    <property type="term" value="P:regulation of primary metabolic process"/>
    <property type="evidence" value="ECO:0007669"/>
    <property type="project" value="UniProtKB-ARBA"/>
</dbReference>
<keyword evidence="11" id="KW-0472">Membrane</keyword>
<proteinExistence type="predicted"/>
<dbReference type="Pfam" id="PF00008">
    <property type="entry name" value="EGF"/>
    <property type="match status" value="3"/>
</dbReference>
<organism evidence="17 18">
    <name type="scientific">Owenia fusiformis</name>
    <name type="common">Polychaete worm</name>
    <dbReference type="NCBI Taxonomy" id="6347"/>
    <lineage>
        <taxon>Eukaryota</taxon>
        <taxon>Metazoa</taxon>
        <taxon>Spiralia</taxon>
        <taxon>Lophotrochozoa</taxon>
        <taxon>Annelida</taxon>
        <taxon>Polychaeta</taxon>
        <taxon>Sedentaria</taxon>
        <taxon>Canalipalpata</taxon>
        <taxon>Sabellida</taxon>
        <taxon>Oweniida</taxon>
        <taxon>Oweniidae</taxon>
        <taxon>Owenia</taxon>
    </lineage>
</organism>
<keyword evidence="13" id="KW-0325">Glycoprotein</keyword>